<dbReference type="GO" id="GO:0016787">
    <property type="term" value="F:hydrolase activity"/>
    <property type="evidence" value="ECO:0007669"/>
    <property type="project" value="UniProtKB-KW"/>
</dbReference>
<keyword evidence="2" id="KW-0255">Endonuclease</keyword>
<gene>
    <name evidence="5" type="ORF">HMPREF1577_00683</name>
</gene>
<dbReference type="HOGENOM" id="CLU_028521_0_0_11"/>
<feature type="domain" description="DNA mismatch repair MutH/Type II restriction enzyme Sau3AI" evidence="4">
    <location>
        <begin position="62"/>
        <end position="168"/>
    </location>
</feature>
<dbReference type="CDD" id="cd22355">
    <property type="entry name" value="Sau3AI_C"/>
    <property type="match status" value="1"/>
</dbReference>
<keyword evidence="1" id="KW-0540">Nuclease</keyword>
<dbReference type="CDD" id="cd22356">
    <property type="entry name" value="Sau3AI_N-like"/>
    <property type="match status" value="1"/>
</dbReference>
<dbReference type="GO" id="GO:0004519">
    <property type="term" value="F:endonuclease activity"/>
    <property type="evidence" value="ECO:0007669"/>
    <property type="project" value="UniProtKB-KW"/>
</dbReference>
<evidence type="ECO:0000256" key="3">
    <source>
        <dbReference type="ARBA" id="ARBA00022801"/>
    </source>
</evidence>
<proteinExistence type="predicted"/>
<dbReference type="REBASE" id="173144">
    <property type="entry name" value="Gva8017AORF684P"/>
</dbReference>
<evidence type="ECO:0000256" key="2">
    <source>
        <dbReference type="ARBA" id="ARBA00022759"/>
    </source>
</evidence>
<dbReference type="EMBL" id="ATJN01000031">
    <property type="protein sequence ID" value="EPI52515.1"/>
    <property type="molecule type" value="Genomic_DNA"/>
</dbReference>
<dbReference type="Gene3D" id="3.40.600.10">
    <property type="entry name" value="DNA mismatch repair MutH/Restriction endonuclease, type II"/>
    <property type="match status" value="2"/>
</dbReference>
<dbReference type="Pfam" id="PF02976">
    <property type="entry name" value="MutH"/>
    <property type="match status" value="1"/>
</dbReference>
<keyword evidence="3" id="KW-0378">Hydrolase</keyword>
<name>T2PKU8_9BIFI</name>
<dbReference type="InterPro" id="IPR011337">
    <property type="entry name" value="DNA_rep_MutH/RE_typeII_Sau3AI"/>
</dbReference>
<dbReference type="SMART" id="SM00927">
    <property type="entry name" value="MutH"/>
    <property type="match status" value="1"/>
</dbReference>
<dbReference type="InterPro" id="IPR011335">
    <property type="entry name" value="Restrct_endonuc-II-like"/>
</dbReference>
<dbReference type="NCBIfam" id="NF040973">
    <property type="entry name" value="restrict_Sau3AI"/>
    <property type="match status" value="1"/>
</dbReference>
<sequence>MVGSMSNHIGDNRKFSDIDEITALLTGINGKTFREIDKTGRGEKAGNKGSLGNIIEESVFGYSINSDKQPDIMVADEFYELKVTPIRSNKKKKIVAKERLVVDIINYLTLCNEVFDNSSFWQKARQMIIIYYLDNRTDKTNQSRLDCTIYGSFVLKYEPGELETIRKDWEYIKNKVASGYADRLSESDTNYLAACTKGETAAKSLRDAPAPSGFESKYIRAKQRAFSYKPSYMTIVAQRVLGDGSLFERLPISINENLNDYVQKKIGQYVGSKISDLANKFNVELKTHYSFNSQLALKMLGVKKNRIEEIEQFAAASVTQLKTTVLYDDGKPEQNMSFPALKEDDWAELADPNMQWHDSRLYKFFENNKFYFVVFKSNGRNRKSTCYKDDVLVGGFLWNMPEEDIEKYVAPAWNKVHEIMVFGKSTGYGTDENQLPKMSFNHVFHMRPHGKNGNDVITLPNGETITKQCWWLDRLYIAKIVAENIGQISQEMVPKVIE</sequence>
<dbReference type="GO" id="GO:0003677">
    <property type="term" value="F:DNA binding"/>
    <property type="evidence" value="ECO:0007669"/>
    <property type="project" value="InterPro"/>
</dbReference>
<dbReference type="AlphaFoldDB" id="T2PKU8"/>
<dbReference type="InterPro" id="IPR037057">
    <property type="entry name" value="DNA_rep_MutH/T2_RE_sf"/>
</dbReference>
<comment type="caution">
    <text evidence="5">The sequence shown here is derived from an EMBL/GenBank/DDBJ whole genome shotgun (WGS) entry which is preliminary data.</text>
</comment>
<dbReference type="SUPFAM" id="SSF52980">
    <property type="entry name" value="Restriction endonuclease-like"/>
    <property type="match status" value="2"/>
</dbReference>
<reference evidence="5 6" key="1">
    <citation type="submission" date="2013-06" db="EMBL/GenBank/DDBJ databases">
        <authorList>
            <person name="Weinstock G."/>
            <person name="Sodergren E."/>
            <person name="Lobos E.A."/>
            <person name="Fulton L."/>
            <person name="Fulton R."/>
            <person name="Courtney L."/>
            <person name="Fronick C."/>
            <person name="O'Laughlin M."/>
            <person name="Godfrey J."/>
            <person name="Wilson R.M."/>
            <person name="Miner T."/>
            <person name="Farmer C."/>
            <person name="Delehaunty K."/>
            <person name="Cordes M."/>
            <person name="Minx P."/>
            <person name="Tomlinson C."/>
            <person name="Chen J."/>
            <person name="Wollam A."/>
            <person name="Pepin K.H."/>
            <person name="Bhonagiri V."/>
            <person name="Zhang X."/>
            <person name="Warren W."/>
            <person name="Mitreva M."/>
            <person name="Mardis E.R."/>
            <person name="Wilson R.K."/>
        </authorList>
    </citation>
    <scope>NUCLEOTIDE SEQUENCE [LARGE SCALE GENOMIC DNA]</scope>
    <source>
        <strain evidence="5 6">JCP8017A</strain>
    </source>
</reference>
<protein>
    <submittedName>
        <fullName evidence="5">DNA mismatch repair enzyme MutH</fullName>
    </submittedName>
</protein>
<evidence type="ECO:0000259" key="4">
    <source>
        <dbReference type="SMART" id="SM00927"/>
    </source>
</evidence>
<organism evidence="5 6">
    <name type="scientific">Gardnerella pickettii JCP8017A</name>
    <dbReference type="NCBI Taxonomy" id="1261062"/>
    <lineage>
        <taxon>Bacteria</taxon>
        <taxon>Bacillati</taxon>
        <taxon>Actinomycetota</taxon>
        <taxon>Actinomycetes</taxon>
        <taxon>Bifidobacteriales</taxon>
        <taxon>Bifidobacteriaceae</taxon>
        <taxon>Gardnerella</taxon>
        <taxon>Gardnerella pickettii</taxon>
    </lineage>
</organism>
<evidence type="ECO:0000313" key="5">
    <source>
        <dbReference type="EMBL" id="EPI52515.1"/>
    </source>
</evidence>
<evidence type="ECO:0000256" key="1">
    <source>
        <dbReference type="ARBA" id="ARBA00022722"/>
    </source>
</evidence>
<accession>T2PKU8</accession>
<dbReference type="Proteomes" id="UP000015779">
    <property type="component" value="Unassembled WGS sequence"/>
</dbReference>
<dbReference type="PATRIC" id="fig|1261062.4.peg.641"/>
<evidence type="ECO:0000313" key="6">
    <source>
        <dbReference type="Proteomes" id="UP000015779"/>
    </source>
</evidence>